<name>A0ABU3A7V7_9FLAO</name>
<sequence>MKIGLITIHNVTNYGAILQAYATIQALSKYGDVTVINYQKNHLSHHMDLFRFKKSIRGIKMLGHDVLNFSSRSKMLSKFNKFIKQNMVLSEKVKREELLNKIDMGFDLYICGSDQIWNPEIVSSKNILDPIFFLSFAPKGSKKISYASSIGHHQFTNSEKPKVKEWLEDFNKISIREADGRQKLLEILPDKKVQQVLDPTLLFSKEEWLQKLNIPVKQPKEKYILVYSVPRTELIRKAILFFSKKLNYKVYSIDKGLIPMQKVDNQINKAGPKDYIELFANASFVITDSFHGLCFSINFEKPFAAISSKKVGNRQENLLELMKIDDRLMRNEKDFYKLNTNLENVEGQRNILRGLRENSLNYLESSIIS</sequence>
<dbReference type="InterPro" id="IPR007345">
    <property type="entry name" value="Polysacch_pyruvyl_Trfase"/>
</dbReference>
<dbReference type="Pfam" id="PF04230">
    <property type="entry name" value="PS_pyruv_trans"/>
    <property type="match status" value="1"/>
</dbReference>
<organism evidence="2 3">
    <name type="scientific">Croceitalea rosinachiae</name>
    <dbReference type="NCBI Taxonomy" id="3075596"/>
    <lineage>
        <taxon>Bacteria</taxon>
        <taxon>Pseudomonadati</taxon>
        <taxon>Bacteroidota</taxon>
        <taxon>Flavobacteriia</taxon>
        <taxon>Flavobacteriales</taxon>
        <taxon>Flavobacteriaceae</taxon>
        <taxon>Croceitalea</taxon>
    </lineage>
</organism>
<dbReference type="RefSeq" id="WP_311349805.1">
    <property type="nucleotide sequence ID" value="NZ_JAVRHR010000001.1"/>
</dbReference>
<evidence type="ECO:0000313" key="2">
    <source>
        <dbReference type="EMBL" id="MDT0606246.1"/>
    </source>
</evidence>
<dbReference type="GO" id="GO:0016757">
    <property type="term" value="F:glycosyltransferase activity"/>
    <property type="evidence" value="ECO:0007669"/>
    <property type="project" value="UniProtKB-KW"/>
</dbReference>
<dbReference type="Proteomes" id="UP001255246">
    <property type="component" value="Unassembled WGS sequence"/>
</dbReference>
<gene>
    <name evidence="2" type="ORF">RM706_04355</name>
</gene>
<protein>
    <submittedName>
        <fullName evidence="2">Polysaccharide pyruvyl transferase family protein</fullName>
        <ecNumber evidence="2">2.4.-.-</ecNumber>
    </submittedName>
</protein>
<comment type="caution">
    <text evidence="2">The sequence shown here is derived from an EMBL/GenBank/DDBJ whole genome shotgun (WGS) entry which is preliminary data.</text>
</comment>
<evidence type="ECO:0000313" key="3">
    <source>
        <dbReference type="Proteomes" id="UP001255246"/>
    </source>
</evidence>
<evidence type="ECO:0000259" key="1">
    <source>
        <dbReference type="Pfam" id="PF04230"/>
    </source>
</evidence>
<accession>A0ABU3A7V7</accession>
<keyword evidence="2" id="KW-0328">Glycosyltransferase</keyword>
<dbReference type="EMBL" id="JAVRHR010000001">
    <property type="protein sequence ID" value="MDT0606246.1"/>
    <property type="molecule type" value="Genomic_DNA"/>
</dbReference>
<reference evidence="2 3" key="1">
    <citation type="submission" date="2023-09" db="EMBL/GenBank/DDBJ databases">
        <authorList>
            <person name="Rey-Velasco X."/>
        </authorList>
    </citation>
    <scope>NUCLEOTIDE SEQUENCE [LARGE SCALE GENOMIC DNA]</scope>
    <source>
        <strain evidence="2 3">F388</strain>
    </source>
</reference>
<dbReference type="EC" id="2.4.-.-" evidence="2"/>
<feature type="domain" description="Polysaccharide pyruvyl transferase" evidence="1">
    <location>
        <begin position="13"/>
        <end position="308"/>
    </location>
</feature>
<proteinExistence type="predicted"/>
<keyword evidence="2" id="KW-0808">Transferase</keyword>
<keyword evidence="3" id="KW-1185">Reference proteome</keyword>